<keyword evidence="10" id="KW-0732">Signal</keyword>
<dbReference type="InterPro" id="IPR036909">
    <property type="entry name" value="Cyt_c-like_dom_sf"/>
</dbReference>
<feature type="binding site" description="covalent" evidence="8">
    <location>
        <position position="132"/>
    </location>
    <ligand>
        <name>heme c</name>
        <dbReference type="ChEBI" id="CHEBI:61717"/>
        <label>2</label>
    </ligand>
</feature>
<name>A0A9E4K927_9GAMM</name>
<keyword evidence="6" id="KW-0249">Electron transport</keyword>
<feature type="binding site" description="axial binding residue" evidence="9">
    <location>
        <position position="136"/>
    </location>
    <ligand>
        <name>heme c</name>
        <dbReference type="ChEBI" id="CHEBI:61717"/>
        <label>2</label>
    </ligand>
    <ligandPart>
        <name>Fe</name>
        <dbReference type="ChEBI" id="CHEBI:18248"/>
    </ligandPart>
</feature>
<comment type="caution">
    <text evidence="12">The sequence shown here is derived from an EMBL/GenBank/DDBJ whole genome shotgun (WGS) entry which is preliminary data.</text>
</comment>
<dbReference type="PANTHER" id="PTHR33751:SF9">
    <property type="entry name" value="CYTOCHROME C4"/>
    <property type="match status" value="1"/>
</dbReference>
<evidence type="ECO:0000256" key="4">
    <source>
        <dbReference type="ARBA" id="ARBA00022723"/>
    </source>
</evidence>
<feature type="binding site" description="axial binding residue" evidence="9">
    <location>
        <position position="79"/>
    </location>
    <ligand>
        <name>heme c</name>
        <dbReference type="ChEBI" id="CHEBI:61717"/>
        <label>1</label>
    </ligand>
    <ligandPart>
        <name>Fe</name>
        <dbReference type="ChEBI" id="CHEBI:18248"/>
    </ligandPart>
</feature>
<feature type="binding site" description="covalent" evidence="8">
    <location>
        <position position="35"/>
    </location>
    <ligand>
        <name>heme c</name>
        <dbReference type="ChEBI" id="CHEBI:61717"/>
        <label>1</label>
    </ligand>
</feature>
<evidence type="ECO:0000256" key="7">
    <source>
        <dbReference type="ARBA" id="ARBA00023004"/>
    </source>
</evidence>
<evidence type="ECO:0000256" key="3">
    <source>
        <dbReference type="ARBA" id="ARBA00022617"/>
    </source>
</evidence>
<dbReference type="PIRSF" id="PIRSF000005">
    <property type="entry name" value="Cytochrome_c4"/>
    <property type="match status" value="1"/>
</dbReference>
<dbReference type="GO" id="GO:0042597">
    <property type="term" value="C:periplasmic space"/>
    <property type="evidence" value="ECO:0007669"/>
    <property type="project" value="UniProtKB-SubCell"/>
</dbReference>
<evidence type="ECO:0000256" key="10">
    <source>
        <dbReference type="SAM" id="SignalP"/>
    </source>
</evidence>
<proteinExistence type="predicted"/>
<keyword evidence="7 9" id="KW-0408">Iron</keyword>
<evidence type="ECO:0000256" key="9">
    <source>
        <dbReference type="PIRSR" id="PIRSR000005-2"/>
    </source>
</evidence>
<dbReference type="GO" id="GO:0005506">
    <property type="term" value="F:iron ion binding"/>
    <property type="evidence" value="ECO:0007669"/>
    <property type="project" value="InterPro"/>
</dbReference>
<feature type="chain" id="PRO_5039217957" evidence="10">
    <location>
        <begin position="22"/>
        <end position="203"/>
    </location>
</feature>
<dbReference type="SUPFAM" id="SSF46626">
    <property type="entry name" value="Cytochrome c"/>
    <property type="match status" value="2"/>
</dbReference>
<dbReference type="PROSITE" id="PS51007">
    <property type="entry name" value="CYTC"/>
    <property type="match status" value="2"/>
</dbReference>
<feature type="domain" description="Cytochrome c" evidence="11">
    <location>
        <begin position="111"/>
        <end position="202"/>
    </location>
</feature>
<dbReference type="GO" id="GO:0020037">
    <property type="term" value="F:heme binding"/>
    <property type="evidence" value="ECO:0007669"/>
    <property type="project" value="InterPro"/>
</dbReference>
<keyword evidence="5" id="KW-0574">Periplasm</keyword>
<feature type="binding site" description="covalent" evidence="8">
    <location>
        <position position="38"/>
    </location>
    <ligand>
        <name>heme c</name>
        <dbReference type="ChEBI" id="CHEBI:61717"/>
        <label>1</label>
    </ligand>
</feature>
<dbReference type="EMBL" id="JAEPDI010000014">
    <property type="protein sequence ID" value="MCG7940649.1"/>
    <property type="molecule type" value="Genomic_DNA"/>
</dbReference>
<protein>
    <submittedName>
        <fullName evidence="12">Cytochrome c4</fullName>
    </submittedName>
</protein>
<feature type="binding site" description="covalent" evidence="8">
    <location>
        <position position="135"/>
    </location>
    <ligand>
        <name>heme c</name>
        <dbReference type="ChEBI" id="CHEBI:61717"/>
        <label>2</label>
    </ligand>
</feature>
<keyword evidence="2" id="KW-0813">Transport</keyword>
<feature type="signal peptide" evidence="10">
    <location>
        <begin position="1"/>
        <end position="21"/>
    </location>
</feature>
<feature type="domain" description="Cytochrome c" evidence="11">
    <location>
        <begin position="23"/>
        <end position="102"/>
    </location>
</feature>
<comment type="PTM">
    <text evidence="8">Binds 2 heme c groups covalently per subunit.</text>
</comment>
<dbReference type="Pfam" id="PF00034">
    <property type="entry name" value="Cytochrom_C"/>
    <property type="match status" value="2"/>
</dbReference>
<dbReference type="Gene3D" id="1.10.760.10">
    <property type="entry name" value="Cytochrome c-like domain"/>
    <property type="match status" value="2"/>
</dbReference>
<evidence type="ECO:0000259" key="11">
    <source>
        <dbReference type="PROSITE" id="PS51007"/>
    </source>
</evidence>
<organism evidence="12 13">
    <name type="scientific">Candidatus Thiodiazotropha lotti</name>
    <dbReference type="NCBI Taxonomy" id="2792787"/>
    <lineage>
        <taxon>Bacteria</taxon>
        <taxon>Pseudomonadati</taxon>
        <taxon>Pseudomonadota</taxon>
        <taxon>Gammaproteobacteria</taxon>
        <taxon>Chromatiales</taxon>
        <taxon>Sedimenticolaceae</taxon>
        <taxon>Candidatus Thiodiazotropha</taxon>
    </lineage>
</organism>
<feature type="binding site" description="axial binding residue" evidence="9">
    <location>
        <position position="39"/>
    </location>
    <ligand>
        <name>heme c</name>
        <dbReference type="ChEBI" id="CHEBI:61717"/>
        <label>1</label>
    </ligand>
    <ligandPart>
        <name>Fe</name>
        <dbReference type="ChEBI" id="CHEBI:18248"/>
    </ligandPart>
</feature>
<sequence length="203" mass="21410">MNKWFVTATLALSFSVGLVQAAGNAEDGKNKSAVCAGCHGAEGNSPLNPVWPKIAGQHPAYIEKQIKDFKANKRSDPMMSPMAAPLSDQDIADLAAFYSSQTIKTGVAAADKVEAGERLYRAGNADTGVAACMACHGPSGAGNPQANFPAIAGQHATYVEKALKDFRAGTRTNDASKMMQGVVERMTDQEMAEVAQYIQGLSR</sequence>
<dbReference type="AlphaFoldDB" id="A0A9E4K927"/>
<evidence type="ECO:0000256" key="1">
    <source>
        <dbReference type="ARBA" id="ARBA00004418"/>
    </source>
</evidence>
<gene>
    <name evidence="12" type="ORF">JAZ04_17575</name>
</gene>
<evidence type="ECO:0000256" key="8">
    <source>
        <dbReference type="PIRSR" id="PIRSR000005-1"/>
    </source>
</evidence>
<accession>A0A9E4K927</accession>
<evidence type="ECO:0000256" key="2">
    <source>
        <dbReference type="ARBA" id="ARBA00022448"/>
    </source>
</evidence>
<dbReference type="Proteomes" id="UP000886687">
    <property type="component" value="Unassembled WGS sequence"/>
</dbReference>
<dbReference type="PANTHER" id="PTHR33751">
    <property type="entry name" value="CBB3-TYPE CYTOCHROME C OXIDASE SUBUNIT FIXP"/>
    <property type="match status" value="1"/>
</dbReference>
<evidence type="ECO:0000313" key="12">
    <source>
        <dbReference type="EMBL" id="MCG7940649.1"/>
    </source>
</evidence>
<dbReference type="InterPro" id="IPR009056">
    <property type="entry name" value="Cyt_c-like_dom"/>
</dbReference>
<keyword evidence="3 8" id="KW-0349">Heme</keyword>
<dbReference type="InterPro" id="IPR024167">
    <property type="entry name" value="Cytochrome_c4-like"/>
</dbReference>
<comment type="subcellular location">
    <subcellularLocation>
        <location evidence="1">Periplasm</location>
    </subcellularLocation>
</comment>
<feature type="binding site" description="axial binding residue" evidence="9">
    <location>
        <position position="179"/>
    </location>
    <ligand>
        <name>heme c</name>
        <dbReference type="ChEBI" id="CHEBI:61717"/>
        <label>2</label>
    </ligand>
    <ligandPart>
        <name>Fe</name>
        <dbReference type="ChEBI" id="CHEBI:18248"/>
    </ligandPart>
</feature>
<reference evidence="12" key="1">
    <citation type="journal article" date="2021" name="Proc. Natl. Acad. Sci. U.S.A.">
        <title>Global biogeography of chemosynthetic symbionts reveals both localized and globally distributed symbiont groups. .</title>
        <authorList>
            <person name="Osvatic J.T."/>
            <person name="Wilkins L.G.E."/>
            <person name="Leibrecht L."/>
            <person name="Leray M."/>
            <person name="Zauner S."/>
            <person name="Polzin J."/>
            <person name="Camacho Y."/>
            <person name="Gros O."/>
            <person name="van Gils J.A."/>
            <person name="Eisen J.A."/>
            <person name="Petersen J.M."/>
            <person name="Yuen B."/>
        </authorList>
    </citation>
    <scope>NUCLEOTIDE SEQUENCE</scope>
    <source>
        <strain evidence="12">MAGL173</strain>
    </source>
</reference>
<dbReference type="GO" id="GO:0009055">
    <property type="term" value="F:electron transfer activity"/>
    <property type="evidence" value="ECO:0007669"/>
    <property type="project" value="InterPro"/>
</dbReference>
<keyword evidence="4 9" id="KW-0479">Metal-binding</keyword>
<evidence type="ECO:0000256" key="6">
    <source>
        <dbReference type="ARBA" id="ARBA00022982"/>
    </source>
</evidence>
<dbReference type="InterPro" id="IPR050597">
    <property type="entry name" value="Cytochrome_c_Oxidase_Subunit"/>
</dbReference>
<evidence type="ECO:0000256" key="5">
    <source>
        <dbReference type="ARBA" id="ARBA00022764"/>
    </source>
</evidence>
<evidence type="ECO:0000313" key="13">
    <source>
        <dbReference type="Proteomes" id="UP000886687"/>
    </source>
</evidence>